<dbReference type="Gene3D" id="3.40.190.10">
    <property type="entry name" value="Periplasmic binding protein-like II"/>
    <property type="match status" value="2"/>
</dbReference>
<evidence type="ECO:0000256" key="3">
    <source>
        <dbReference type="SAM" id="SignalP"/>
    </source>
</evidence>
<feature type="signal peptide" evidence="3">
    <location>
        <begin position="1"/>
        <end position="19"/>
    </location>
</feature>
<organism evidence="5 6">
    <name type="scientific">Pseudomonas fluvialis</name>
    <dbReference type="NCBI Taxonomy" id="1793966"/>
    <lineage>
        <taxon>Bacteria</taxon>
        <taxon>Pseudomonadati</taxon>
        <taxon>Pseudomonadota</taxon>
        <taxon>Gammaproteobacteria</taxon>
        <taxon>Pseudomonadales</taxon>
        <taxon>Pseudomonadaceae</taxon>
        <taxon>Pseudomonas</taxon>
    </lineage>
</organism>
<dbReference type="EMBL" id="PIYS01000003">
    <property type="protein sequence ID" value="PKF72506.1"/>
    <property type="molecule type" value="Genomic_DNA"/>
</dbReference>
<comment type="similarity">
    <text evidence="1">Belongs to the bacterial solute-binding protein 3 family.</text>
</comment>
<proteinExistence type="inferred from homology"/>
<dbReference type="SMART" id="SM00062">
    <property type="entry name" value="PBPb"/>
    <property type="match status" value="1"/>
</dbReference>
<dbReference type="PANTHER" id="PTHR35936">
    <property type="entry name" value="MEMBRANE-BOUND LYTIC MUREIN TRANSGLYCOSYLASE F"/>
    <property type="match status" value="1"/>
</dbReference>
<evidence type="ECO:0000313" key="6">
    <source>
        <dbReference type="Proteomes" id="UP000242861"/>
    </source>
</evidence>
<dbReference type="SUPFAM" id="SSF53850">
    <property type="entry name" value="Periplasmic binding protein-like II"/>
    <property type="match status" value="1"/>
</dbReference>
<sequence>MRRLLLILWLLAVSDGLRAEQTVLHLVADRWPPFNDQRLPGDGLMVQLSREALQRAGYSIRYTELPWARALRGVRLGEYDILVGAWHSLERESFGLFSDAVLDNRLRLLQRQGETVRFSSLDDLRPYRIAVVRGYSYGAAFDEHPALQRVAVRDFPTGLRMLLAGRVDLAVEDEWVARLHLAGELREQAANLAFVPGTLSEKPLFLLASRKHPQHRQIIAAFNQALAAMRVDGSYATLLQRHGLSEPVPLPEDH</sequence>
<evidence type="ECO:0000259" key="4">
    <source>
        <dbReference type="SMART" id="SM00062"/>
    </source>
</evidence>
<evidence type="ECO:0000256" key="2">
    <source>
        <dbReference type="ARBA" id="ARBA00022729"/>
    </source>
</evidence>
<gene>
    <name evidence="5" type="ORF">CW360_01950</name>
</gene>
<keyword evidence="2 3" id="KW-0732">Signal</keyword>
<evidence type="ECO:0000313" key="5">
    <source>
        <dbReference type="EMBL" id="PKF72506.1"/>
    </source>
</evidence>
<evidence type="ECO:0000256" key="1">
    <source>
        <dbReference type="ARBA" id="ARBA00010333"/>
    </source>
</evidence>
<accession>A0A2I0CTD4</accession>
<dbReference type="InterPro" id="IPR001638">
    <property type="entry name" value="Solute-binding_3/MltF_N"/>
</dbReference>
<dbReference type="RefSeq" id="WP_101192559.1">
    <property type="nucleotide sequence ID" value="NZ_JAYRQC010000029.1"/>
</dbReference>
<comment type="caution">
    <text evidence="5">The sequence shown here is derived from an EMBL/GenBank/DDBJ whole genome shotgun (WGS) entry which is preliminary data.</text>
</comment>
<dbReference type="AlphaFoldDB" id="A0A2I0CTD4"/>
<dbReference type="Proteomes" id="UP000242861">
    <property type="component" value="Unassembled WGS sequence"/>
</dbReference>
<dbReference type="PANTHER" id="PTHR35936:SF25">
    <property type="entry name" value="ABC TRANSPORTER SUBSTRATE-BINDING PROTEIN"/>
    <property type="match status" value="1"/>
</dbReference>
<protein>
    <submittedName>
        <fullName evidence="5">Amino acid ABC transporter substrate-binding protein</fullName>
    </submittedName>
</protein>
<feature type="domain" description="Solute-binding protein family 3/N-terminal" evidence="4">
    <location>
        <begin position="22"/>
        <end position="246"/>
    </location>
</feature>
<feature type="chain" id="PRO_5014169267" evidence="3">
    <location>
        <begin position="20"/>
        <end position="254"/>
    </location>
</feature>
<reference evidence="6" key="1">
    <citation type="submission" date="2017-12" db="EMBL/GenBank/DDBJ databases">
        <authorList>
            <person name="Yu X.-Y."/>
        </authorList>
    </citation>
    <scope>NUCLEOTIDE SEQUENCE [LARGE SCALE GENOMIC DNA]</scope>
    <source>
        <strain evidence="6">ZYSR67-Z</strain>
    </source>
</reference>
<name>A0A2I0CTD4_9PSED</name>
<dbReference type="Pfam" id="PF00497">
    <property type="entry name" value="SBP_bac_3"/>
    <property type="match status" value="1"/>
</dbReference>